<dbReference type="Pfam" id="PF23003">
    <property type="entry name" value="Fn1_2"/>
    <property type="match status" value="3"/>
</dbReference>
<gene>
    <name evidence="3" type="ORF">QR680_005586</name>
</gene>
<feature type="domain" description="Abnormal cell migration protein 18-like fibronectin type I" evidence="2">
    <location>
        <begin position="21"/>
        <end position="93"/>
    </location>
</feature>
<feature type="domain" description="Abnormal cell migration protein 18-like fibronectin type I" evidence="2">
    <location>
        <begin position="111"/>
        <end position="167"/>
    </location>
</feature>
<keyword evidence="4" id="KW-1185">Reference proteome</keyword>
<feature type="domain" description="Abnormal cell migration protein 18-like fibronectin type I" evidence="2">
    <location>
        <begin position="189"/>
        <end position="254"/>
    </location>
</feature>
<dbReference type="AlphaFoldDB" id="A0AA39HSK0"/>
<dbReference type="Proteomes" id="UP001175271">
    <property type="component" value="Unassembled WGS sequence"/>
</dbReference>
<reference evidence="3" key="1">
    <citation type="submission" date="2023-06" db="EMBL/GenBank/DDBJ databases">
        <title>Genomic analysis of the entomopathogenic nematode Steinernema hermaphroditum.</title>
        <authorList>
            <person name="Schwarz E.M."/>
            <person name="Heppert J.K."/>
            <person name="Baniya A."/>
            <person name="Schwartz H.T."/>
            <person name="Tan C.-H."/>
            <person name="Antoshechkin I."/>
            <person name="Sternberg P.W."/>
            <person name="Goodrich-Blair H."/>
            <person name="Dillman A.R."/>
        </authorList>
    </citation>
    <scope>NUCLEOTIDE SEQUENCE</scope>
    <source>
        <strain evidence="3">PS9179</strain>
        <tissue evidence="3">Whole animal</tissue>
    </source>
</reference>
<organism evidence="3 4">
    <name type="scientific">Steinernema hermaphroditum</name>
    <dbReference type="NCBI Taxonomy" id="289476"/>
    <lineage>
        <taxon>Eukaryota</taxon>
        <taxon>Metazoa</taxon>
        <taxon>Ecdysozoa</taxon>
        <taxon>Nematoda</taxon>
        <taxon>Chromadorea</taxon>
        <taxon>Rhabditida</taxon>
        <taxon>Tylenchina</taxon>
        <taxon>Panagrolaimomorpha</taxon>
        <taxon>Strongyloidoidea</taxon>
        <taxon>Steinernematidae</taxon>
        <taxon>Steinernema</taxon>
    </lineage>
</organism>
<evidence type="ECO:0000256" key="1">
    <source>
        <dbReference type="SAM" id="SignalP"/>
    </source>
</evidence>
<comment type="caution">
    <text evidence="3">The sequence shown here is derived from an EMBL/GenBank/DDBJ whole genome shotgun (WGS) entry which is preliminary data.</text>
</comment>
<evidence type="ECO:0000259" key="2">
    <source>
        <dbReference type="Pfam" id="PF23003"/>
    </source>
</evidence>
<accession>A0AA39HSK0</accession>
<feature type="chain" id="PRO_5041398698" description="Abnormal cell migration protein 18-like fibronectin type I domain-containing protein" evidence="1">
    <location>
        <begin position="22"/>
        <end position="261"/>
    </location>
</feature>
<proteinExistence type="predicted"/>
<keyword evidence="1" id="KW-0732">Signal</keyword>
<dbReference type="PANTHER" id="PTHR35572">
    <property type="entry name" value="PROTEIN CBG04538-RELATED"/>
    <property type="match status" value="1"/>
</dbReference>
<evidence type="ECO:0000313" key="4">
    <source>
        <dbReference type="Proteomes" id="UP001175271"/>
    </source>
</evidence>
<dbReference type="InterPro" id="IPR040282">
    <property type="entry name" value="Mig-18-like"/>
</dbReference>
<protein>
    <recommendedName>
        <fullName evidence="2">Abnormal cell migration protein 18-like fibronectin type I domain-containing protein</fullName>
    </recommendedName>
</protein>
<name>A0AA39HSK0_9BILA</name>
<feature type="signal peptide" evidence="1">
    <location>
        <begin position="1"/>
        <end position="21"/>
    </location>
</feature>
<sequence length="261" mass="28934">MVTTGFSALLLLLLVPACVQGCRWKDEKYADGETWVVRSTFVMKCIISPDGSWRTTITACQTPLGKEIKPGETVNEGDTVSDEKVECIKMEDGSVRINRHYKSKTVDCEGHAVGESWISKRNFNKTCTSRGQKIVNCVTDSGIAFDLNSKYAVSGIVYSCVQHSDNTVSIIRDNVSPNPKADFKPKVVTCTVRGQRKNAGESWIEEEKFVKKCTEEGSVTVVACLISKDQQIELNSKKSLGGKTYHCRQNPDGTVFFQLEN</sequence>
<dbReference type="EMBL" id="JAUCMV010000003">
    <property type="protein sequence ID" value="KAK0411295.1"/>
    <property type="molecule type" value="Genomic_DNA"/>
</dbReference>
<evidence type="ECO:0000313" key="3">
    <source>
        <dbReference type="EMBL" id="KAK0411295.1"/>
    </source>
</evidence>
<dbReference type="InterPro" id="IPR055119">
    <property type="entry name" value="Mig18_Fn1"/>
</dbReference>